<organism evidence="2 3">
    <name type="scientific">Pukyongia salina</name>
    <dbReference type="NCBI Taxonomy" id="2094025"/>
    <lineage>
        <taxon>Bacteria</taxon>
        <taxon>Pseudomonadati</taxon>
        <taxon>Bacteroidota</taxon>
        <taxon>Flavobacteriia</taxon>
        <taxon>Flavobacteriales</taxon>
        <taxon>Flavobacteriaceae</taxon>
        <taxon>Pukyongia</taxon>
    </lineage>
</organism>
<dbReference type="InterPro" id="IPR045361">
    <property type="entry name" value="CIS_tube_prot_N"/>
</dbReference>
<dbReference type="Gene3D" id="3.10.350.10">
    <property type="entry name" value="LysM domain"/>
    <property type="match status" value="1"/>
</dbReference>
<name>A0A2S0HV65_9FLAO</name>
<dbReference type="EMBL" id="CP027062">
    <property type="protein sequence ID" value="AVI50444.1"/>
    <property type="molecule type" value="Genomic_DNA"/>
</dbReference>
<dbReference type="Pfam" id="PF19266">
    <property type="entry name" value="CIS_tube"/>
    <property type="match status" value="1"/>
</dbReference>
<feature type="domain" description="LysM" evidence="1">
    <location>
        <begin position="167"/>
        <end position="214"/>
    </location>
</feature>
<dbReference type="RefSeq" id="WP_105215282.1">
    <property type="nucleotide sequence ID" value="NZ_CP027062.1"/>
</dbReference>
<dbReference type="AlphaFoldDB" id="A0A2S0HV65"/>
<dbReference type="InterPro" id="IPR018392">
    <property type="entry name" value="LysM"/>
</dbReference>
<accession>A0A2S0HV65</accession>
<keyword evidence="3" id="KW-1185">Reference proteome</keyword>
<evidence type="ECO:0000313" key="2">
    <source>
        <dbReference type="EMBL" id="AVI50444.1"/>
    </source>
</evidence>
<protein>
    <recommendedName>
        <fullName evidence="1">LysM domain-containing protein</fullName>
    </recommendedName>
</protein>
<dbReference type="KEGG" id="aue:C5O00_04400"/>
<evidence type="ECO:0000313" key="3">
    <source>
        <dbReference type="Proteomes" id="UP000238442"/>
    </source>
</evidence>
<gene>
    <name evidence="2" type="ORF">C5O00_04400</name>
</gene>
<reference evidence="2 3" key="1">
    <citation type="submission" date="2018-02" db="EMBL/GenBank/DDBJ databases">
        <title>Genomic analysis of the strain RR4-38 isolated from a seawater recirculating aquaculture system.</title>
        <authorList>
            <person name="Kim Y.-S."/>
            <person name="Jang Y.H."/>
            <person name="Kim K.-H."/>
        </authorList>
    </citation>
    <scope>NUCLEOTIDE SEQUENCE [LARGE SCALE GENOMIC DNA]</scope>
    <source>
        <strain evidence="2 3">RR4-38</strain>
    </source>
</reference>
<sequence>MSLNKLKLIAYKNNKYSGKGQSSCTVEINPASYSHSHQVNYNNTTSEGAPGTPLKFKGIPPETVSFEIYFDASGAIADSKTPLKVQIDRFKKVCFDYNGDIHEPNYLIISWGSLVFKCKLTSLDINYTLFKPNGSPIRAKASVKFEEASDVNTIAKEANKKSPDLTHKVVTREGDTLPLICYDIYGDSSYYLEVAKYNNIANFRNLIPGTTLYVPPIK</sequence>
<dbReference type="Proteomes" id="UP000238442">
    <property type="component" value="Chromosome"/>
</dbReference>
<evidence type="ECO:0000259" key="1">
    <source>
        <dbReference type="PROSITE" id="PS51782"/>
    </source>
</evidence>
<proteinExistence type="predicted"/>
<dbReference type="OrthoDB" id="9815939at2"/>
<dbReference type="InterPro" id="IPR036779">
    <property type="entry name" value="LysM_dom_sf"/>
</dbReference>
<dbReference type="PROSITE" id="PS51782">
    <property type="entry name" value="LYSM"/>
    <property type="match status" value="1"/>
</dbReference>